<evidence type="ECO:0000313" key="3">
    <source>
        <dbReference type="Proteomes" id="UP000184212"/>
    </source>
</evidence>
<gene>
    <name evidence="2" type="ORF">SAMN04488109_6841</name>
</gene>
<name>A0A1M5XT82_9BACT</name>
<dbReference type="RefSeq" id="WP_143165197.1">
    <property type="nucleotide sequence ID" value="NZ_FQWQ01000007.1"/>
</dbReference>
<protein>
    <recommendedName>
        <fullName evidence="1">Immunity MXAN-0049 protein domain-containing protein</fullName>
    </recommendedName>
</protein>
<feature type="domain" description="Immunity MXAN-0049 protein" evidence="1">
    <location>
        <begin position="37"/>
        <end position="205"/>
    </location>
</feature>
<organism evidence="2 3">
    <name type="scientific">Chryseolinea serpens</name>
    <dbReference type="NCBI Taxonomy" id="947013"/>
    <lineage>
        <taxon>Bacteria</taxon>
        <taxon>Pseudomonadati</taxon>
        <taxon>Bacteroidota</taxon>
        <taxon>Cytophagia</taxon>
        <taxon>Cytophagales</taxon>
        <taxon>Fulvivirgaceae</taxon>
        <taxon>Chryseolinea</taxon>
    </lineage>
</organism>
<dbReference type="EMBL" id="FQWQ01000007">
    <property type="protein sequence ID" value="SHI02922.1"/>
    <property type="molecule type" value="Genomic_DNA"/>
</dbReference>
<dbReference type="Pfam" id="PF07791">
    <property type="entry name" value="Imm11"/>
    <property type="match status" value="1"/>
</dbReference>
<evidence type="ECO:0000259" key="1">
    <source>
        <dbReference type="Pfam" id="PF07791"/>
    </source>
</evidence>
<dbReference type="OrthoDB" id="1356084at2"/>
<accession>A0A1M5XT82</accession>
<reference evidence="2 3" key="1">
    <citation type="submission" date="2016-11" db="EMBL/GenBank/DDBJ databases">
        <authorList>
            <person name="Jaros S."/>
            <person name="Januszkiewicz K."/>
            <person name="Wedrychowicz H."/>
        </authorList>
    </citation>
    <scope>NUCLEOTIDE SEQUENCE [LARGE SCALE GENOMIC DNA]</scope>
    <source>
        <strain evidence="2 3">DSM 24574</strain>
    </source>
</reference>
<sequence length="215" mass="24785">MNYYIIKPAVDTKETGSAYPAVESYDGYDFNASNSVHKLRSREFPDFKPDLRFKLAKDAKLCDLMGQATINAHGFLISERLKGVFEKANIVPHTFYHATIEVKGVLHNYYWMHLAVSKEFNFMNYKESDFYIKRFSKNLGKIEIESEDVFLDKRNEIGVTNTIGFNSIHINHTTVDLFAFPFFTEIYISEKLKSEIEKNTLTGIHISLAEKIISS</sequence>
<keyword evidence="3" id="KW-1185">Reference proteome</keyword>
<proteinExistence type="predicted"/>
<dbReference type="Proteomes" id="UP000184212">
    <property type="component" value="Unassembled WGS sequence"/>
</dbReference>
<evidence type="ECO:0000313" key="2">
    <source>
        <dbReference type="EMBL" id="SHI02922.1"/>
    </source>
</evidence>
<dbReference type="AlphaFoldDB" id="A0A1M5XT82"/>
<dbReference type="InterPro" id="IPR012433">
    <property type="entry name" value="Imm11"/>
</dbReference>